<name>A0AAV5TWL4_9BILA</name>
<evidence type="ECO:0000313" key="1">
    <source>
        <dbReference type="EMBL" id="GMS98477.1"/>
    </source>
</evidence>
<evidence type="ECO:0000313" key="2">
    <source>
        <dbReference type="Proteomes" id="UP001432027"/>
    </source>
</evidence>
<dbReference type="Proteomes" id="UP001432027">
    <property type="component" value="Unassembled WGS sequence"/>
</dbReference>
<protein>
    <submittedName>
        <fullName evidence="1">Uncharacterized protein</fullName>
    </submittedName>
</protein>
<gene>
    <name evidence="1" type="ORF">PENTCL1PPCAC_20652</name>
</gene>
<dbReference type="EMBL" id="BTSX01000005">
    <property type="protein sequence ID" value="GMS98477.1"/>
    <property type="molecule type" value="Genomic_DNA"/>
</dbReference>
<reference evidence="1" key="1">
    <citation type="submission" date="2023-10" db="EMBL/GenBank/DDBJ databases">
        <title>Genome assembly of Pristionchus species.</title>
        <authorList>
            <person name="Yoshida K."/>
            <person name="Sommer R.J."/>
        </authorList>
    </citation>
    <scope>NUCLEOTIDE SEQUENCE</scope>
    <source>
        <strain evidence="1">RS0144</strain>
    </source>
</reference>
<keyword evidence="2" id="KW-1185">Reference proteome</keyword>
<sequence length="91" mass="10055">GTVASGVLAESLHDLIENRGEVDAVEFAEIPLQLGLGITLRLLDPISRRWKRGGRTETFLLKEGRTGHIPHLHVAQILIVLNKSQGEVRQL</sequence>
<accession>A0AAV5TWL4</accession>
<dbReference type="AlphaFoldDB" id="A0AAV5TWL4"/>
<proteinExistence type="predicted"/>
<feature type="non-terminal residue" evidence="1">
    <location>
        <position position="1"/>
    </location>
</feature>
<organism evidence="1 2">
    <name type="scientific">Pristionchus entomophagus</name>
    <dbReference type="NCBI Taxonomy" id="358040"/>
    <lineage>
        <taxon>Eukaryota</taxon>
        <taxon>Metazoa</taxon>
        <taxon>Ecdysozoa</taxon>
        <taxon>Nematoda</taxon>
        <taxon>Chromadorea</taxon>
        <taxon>Rhabditida</taxon>
        <taxon>Rhabditina</taxon>
        <taxon>Diplogasteromorpha</taxon>
        <taxon>Diplogasteroidea</taxon>
        <taxon>Neodiplogasteridae</taxon>
        <taxon>Pristionchus</taxon>
    </lineage>
</organism>
<comment type="caution">
    <text evidence="1">The sequence shown here is derived from an EMBL/GenBank/DDBJ whole genome shotgun (WGS) entry which is preliminary data.</text>
</comment>